<gene>
    <name evidence="1" type="ORF">DPMN_057164</name>
</gene>
<dbReference type="AlphaFoldDB" id="A0A9D4HVS4"/>
<dbReference type="EMBL" id="JAIWYP010000012">
    <property type="protein sequence ID" value="KAH3731158.1"/>
    <property type="molecule type" value="Genomic_DNA"/>
</dbReference>
<proteinExistence type="predicted"/>
<keyword evidence="2" id="KW-1185">Reference proteome</keyword>
<evidence type="ECO:0000313" key="2">
    <source>
        <dbReference type="Proteomes" id="UP000828390"/>
    </source>
</evidence>
<protein>
    <submittedName>
        <fullName evidence="1">Uncharacterized protein</fullName>
    </submittedName>
</protein>
<name>A0A9D4HVS4_DREPO</name>
<comment type="caution">
    <text evidence="1">The sequence shown here is derived from an EMBL/GenBank/DDBJ whole genome shotgun (WGS) entry which is preliminary data.</text>
</comment>
<reference evidence="1" key="2">
    <citation type="submission" date="2020-11" db="EMBL/GenBank/DDBJ databases">
        <authorList>
            <person name="McCartney M.A."/>
            <person name="Auch B."/>
            <person name="Kono T."/>
            <person name="Mallez S."/>
            <person name="Becker A."/>
            <person name="Gohl D.M."/>
            <person name="Silverstein K.A.T."/>
            <person name="Koren S."/>
            <person name="Bechman K.B."/>
            <person name="Herman A."/>
            <person name="Abrahante J.E."/>
            <person name="Garbe J."/>
        </authorList>
    </citation>
    <scope>NUCLEOTIDE SEQUENCE</scope>
    <source>
        <strain evidence="1">Duluth1</strain>
        <tissue evidence="1">Whole animal</tissue>
    </source>
</reference>
<accession>A0A9D4HVS4</accession>
<sequence length="51" mass="5781">MTVHPSHGNALPVSHAIQIDRFRAHGMRARWRVATYVQESPSWVLLSTIQA</sequence>
<reference evidence="1" key="1">
    <citation type="journal article" date="2019" name="bioRxiv">
        <title>The Genome of the Zebra Mussel, Dreissena polymorpha: A Resource for Invasive Species Research.</title>
        <authorList>
            <person name="McCartney M.A."/>
            <person name="Auch B."/>
            <person name="Kono T."/>
            <person name="Mallez S."/>
            <person name="Zhang Y."/>
            <person name="Obille A."/>
            <person name="Becker A."/>
            <person name="Abrahante J.E."/>
            <person name="Garbe J."/>
            <person name="Badalamenti J.P."/>
            <person name="Herman A."/>
            <person name="Mangelson H."/>
            <person name="Liachko I."/>
            <person name="Sullivan S."/>
            <person name="Sone E.D."/>
            <person name="Koren S."/>
            <person name="Silverstein K.A.T."/>
            <person name="Beckman K.B."/>
            <person name="Gohl D.M."/>
        </authorList>
    </citation>
    <scope>NUCLEOTIDE SEQUENCE</scope>
    <source>
        <strain evidence="1">Duluth1</strain>
        <tissue evidence="1">Whole animal</tissue>
    </source>
</reference>
<evidence type="ECO:0000313" key="1">
    <source>
        <dbReference type="EMBL" id="KAH3731158.1"/>
    </source>
</evidence>
<dbReference type="Proteomes" id="UP000828390">
    <property type="component" value="Unassembled WGS sequence"/>
</dbReference>
<organism evidence="1 2">
    <name type="scientific">Dreissena polymorpha</name>
    <name type="common">Zebra mussel</name>
    <name type="synonym">Mytilus polymorpha</name>
    <dbReference type="NCBI Taxonomy" id="45954"/>
    <lineage>
        <taxon>Eukaryota</taxon>
        <taxon>Metazoa</taxon>
        <taxon>Spiralia</taxon>
        <taxon>Lophotrochozoa</taxon>
        <taxon>Mollusca</taxon>
        <taxon>Bivalvia</taxon>
        <taxon>Autobranchia</taxon>
        <taxon>Heteroconchia</taxon>
        <taxon>Euheterodonta</taxon>
        <taxon>Imparidentia</taxon>
        <taxon>Neoheterodontei</taxon>
        <taxon>Myida</taxon>
        <taxon>Dreissenoidea</taxon>
        <taxon>Dreissenidae</taxon>
        <taxon>Dreissena</taxon>
    </lineage>
</organism>